<name>A0A1F6FNF9_9BACT</name>
<evidence type="ECO:0000256" key="2">
    <source>
        <dbReference type="ARBA" id="ARBA00022801"/>
    </source>
</evidence>
<dbReference type="InterPro" id="IPR009003">
    <property type="entry name" value="Peptidase_S1_PA"/>
</dbReference>
<organism evidence="3 4">
    <name type="scientific">Candidatus Kuenenbacteria bacterium RIFCSPHIGHO2_02_FULL_39_13</name>
    <dbReference type="NCBI Taxonomy" id="1798561"/>
    <lineage>
        <taxon>Bacteria</taxon>
        <taxon>Candidatus Kueneniibacteriota</taxon>
    </lineage>
</organism>
<dbReference type="PANTHER" id="PTHR43343">
    <property type="entry name" value="PEPTIDASE S12"/>
    <property type="match status" value="1"/>
</dbReference>
<proteinExistence type="predicted"/>
<dbReference type="EMBL" id="MFMW01000014">
    <property type="protein sequence ID" value="OGG87393.1"/>
    <property type="molecule type" value="Genomic_DNA"/>
</dbReference>
<dbReference type="PRINTS" id="PR00834">
    <property type="entry name" value="PROTEASES2C"/>
</dbReference>
<dbReference type="PANTHER" id="PTHR43343:SF3">
    <property type="entry name" value="PROTEASE DO-LIKE 8, CHLOROPLASTIC"/>
    <property type="match status" value="1"/>
</dbReference>
<evidence type="ECO:0000313" key="4">
    <source>
        <dbReference type="Proteomes" id="UP000179136"/>
    </source>
</evidence>
<dbReference type="InterPro" id="IPR001940">
    <property type="entry name" value="Peptidase_S1C"/>
</dbReference>
<keyword evidence="2" id="KW-0378">Hydrolase</keyword>
<gene>
    <name evidence="3" type="ORF">A3B87_00780</name>
</gene>
<sequence length="544" mass="61078">MKKQLTIFLIIVFVFGLIPINSTQAISQSQIDAEVQIVCTDGVGNWFSGSGTIIDPKGIILTNRHVAEDAYQDICFIGFVRSISQEPDFGTQGNYNLAEVKYKTTTSDMDAAILYLDNPNNVSYSYVDIWGSNSDTLKFGDKVEVIGFPSIGGSTITYTSGDFSGFGSSSDGTLNYIKTTAPLEHGNSGGASYNSSGQFIGIPTMVVSGSLNSLSYVLSVNSIKSWLSGILGNSYQREIIEQKPIIENSTVNIQDDITPPKIENAPRDAFWYKAFNEEGGLIDGEFAGENNPLYDLYASNDYRKIQITMGKDRFQWSMDSMDQESGLYSVYYSFSNKLSELSSKAESEYIIKYLPHPNYKNFPIDEWLAELTPIITLPNTKDQYYISIRFKDNAGNISERYILTYLYGKEEEIVVDNELANRLRGKLLLQVEDRGRIWYVNPDDAQKHEVTFANALPLFQKFALGITNKDLNNIPLNNENKASSIGNRLKGKLLLQVEDKGRIWYVDFDGKKWEVTWNNLLDLFRKLSLGITNMDLNKIQTGNL</sequence>
<dbReference type="STRING" id="1798561.A3B87_00780"/>
<dbReference type="Gene3D" id="2.40.10.120">
    <property type="match status" value="1"/>
</dbReference>
<dbReference type="GO" id="GO:0006508">
    <property type="term" value="P:proteolysis"/>
    <property type="evidence" value="ECO:0007669"/>
    <property type="project" value="UniProtKB-KW"/>
</dbReference>
<dbReference type="Proteomes" id="UP000179136">
    <property type="component" value="Unassembled WGS sequence"/>
</dbReference>
<reference evidence="3 4" key="1">
    <citation type="journal article" date="2016" name="Nat. Commun.">
        <title>Thousands of microbial genomes shed light on interconnected biogeochemical processes in an aquifer system.</title>
        <authorList>
            <person name="Anantharaman K."/>
            <person name="Brown C.T."/>
            <person name="Hug L.A."/>
            <person name="Sharon I."/>
            <person name="Castelle C.J."/>
            <person name="Probst A.J."/>
            <person name="Thomas B.C."/>
            <person name="Singh A."/>
            <person name="Wilkins M.J."/>
            <person name="Karaoz U."/>
            <person name="Brodie E.L."/>
            <person name="Williams K.H."/>
            <person name="Hubbard S.S."/>
            <person name="Banfield J.F."/>
        </authorList>
    </citation>
    <scope>NUCLEOTIDE SEQUENCE [LARGE SCALE GENOMIC DNA]</scope>
</reference>
<keyword evidence="1" id="KW-0645">Protease</keyword>
<dbReference type="InterPro" id="IPR051201">
    <property type="entry name" value="Chloro_Bact_Ser_Proteases"/>
</dbReference>
<comment type="caution">
    <text evidence="3">The sequence shown here is derived from an EMBL/GenBank/DDBJ whole genome shotgun (WGS) entry which is preliminary data.</text>
</comment>
<evidence type="ECO:0000256" key="1">
    <source>
        <dbReference type="ARBA" id="ARBA00022670"/>
    </source>
</evidence>
<dbReference type="AlphaFoldDB" id="A0A1F6FNF9"/>
<evidence type="ECO:0000313" key="3">
    <source>
        <dbReference type="EMBL" id="OGG87393.1"/>
    </source>
</evidence>
<dbReference type="SUPFAM" id="SSF50494">
    <property type="entry name" value="Trypsin-like serine proteases"/>
    <property type="match status" value="1"/>
</dbReference>
<protein>
    <recommendedName>
        <fullName evidence="5">Serine protease</fullName>
    </recommendedName>
</protein>
<evidence type="ECO:0008006" key="5">
    <source>
        <dbReference type="Google" id="ProtNLM"/>
    </source>
</evidence>
<dbReference type="Pfam" id="PF13365">
    <property type="entry name" value="Trypsin_2"/>
    <property type="match status" value="1"/>
</dbReference>
<dbReference type="GO" id="GO:0004252">
    <property type="term" value="F:serine-type endopeptidase activity"/>
    <property type="evidence" value="ECO:0007669"/>
    <property type="project" value="InterPro"/>
</dbReference>
<accession>A0A1F6FNF9</accession>